<sequence>MQATRLHVAAGYFTKAVNRQDLLIDLNPITSQALGDAHVGVVPNRECARKATKLRSCNVQLPLR</sequence>
<dbReference type="AlphaFoldDB" id="A0A1B6Q8W6"/>
<reference evidence="2" key="2">
    <citation type="journal article" date="2018" name="Plant J.">
        <title>The Sorghum bicolor reference genome: improved assembly, gene annotations, a transcriptome atlas, and signatures of genome organization.</title>
        <authorList>
            <person name="McCormick R.F."/>
            <person name="Truong S.K."/>
            <person name="Sreedasyam A."/>
            <person name="Jenkins J."/>
            <person name="Shu S."/>
            <person name="Sims D."/>
            <person name="Kennedy M."/>
            <person name="Amirebrahimi M."/>
            <person name="Weers B.D."/>
            <person name="McKinley B."/>
            <person name="Mattison A."/>
            <person name="Morishige D.T."/>
            <person name="Grimwood J."/>
            <person name="Schmutz J."/>
            <person name="Mullet J.E."/>
        </authorList>
    </citation>
    <scope>NUCLEOTIDE SEQUENCE [LARGE SCALE GENOMIC DNA]</scope>
    <source>
        <strain evidence="2">cv. BTx623</strain>
    </source>
</reference>
<dbReference type="InParanoid" id="A0A1B6Q8W6"/>
<organism evidence="1 2">
    <name type="scientific">Sorghum bicolor</name>
    <name type="common">Sorghum</name>
    <name type="synonym">Sorghum vulgare</name>
    <dbReference type="NCBI Taxonomy" id="4558"/>
    <lineage>
        <taxon>Eukaryota</taxon>
        <taxon>Viridiplantae</taxon>
        <taxon>Streptophyta</taxon>
        <taxon>Embryophyta</taxon>
        <taxon>Tracheophyta</taxon>
        <taxon>Spermatophyta</taxon>
        <taxon>Magnoliopsida</taxon>
        <taxon>Liliopsida</taxon>
        <taxon>Poales</taxon>
        <taxon>Poaceae</taxon>
        <taxon>PACMAD clade</taxon>
        <taxon>Panicoideae</taxon>
        <taxon>Andropogonodae</taxon>
        <taxon>Andropogoneae</taxon>
        <taxon>Sorghinae</taxon>
        <taxon>Sorghum</taxon>
    </lineage>
</organism>
<name>A0A1B6Q8W6_SORBI</name>
<proteinExistence type="predicted"/>
<reference evidence="1 2" key="1">
    <citation type="journal article" date="2009" name="Nature">
        <title>The Sorghum bicolor genome and the diversification of grasses.</title>
        <authorList>
            <person name="Paterson A.H."/>
            <person name="Bowers J.E."/>
            <person name="Bruggmann R."/>
            <person name="Dubchak I."/>
            <person name="Grimwood J."/>
            <person name="Gundlach H."/>
            <person name="Haberer G."/>
            <person name="Hellsten U."/>
            <person name="Mitros T."/>
            <person name="Poliakov A."/>
            <person name="Schmutz J."/>
            <person name="Spannagl M."/>
            <person name="Tang H."/>
            <person name="Wang X."/>
            <person name="Wicker T."/>
            <person name="Bharti A.K."/>
            <person name="Chapman J."/>
            <person name="Feltus F.A."/>
            <person name="Gowik U."/>
            <person name="Grigoriev I.V."/>
            <person name="Lyons E."/>
            <person name="Maher C.A."/>
            <person name="Martis M."/>
            <person name="Narechania A."/>
            <person name="Otillar R.P."/>
            <person name="Penning B.W."/>
            <person name="Salamov A.A."/>
            <person name="Wang Y."/>
            <person name="Zhang L."/>
            <person name="Carpita N.C."/>
            <person name="Freeling M."/>
            <person name="Gingle A.R."/>
            <person name="Hash C.T."/>
            <person name="Keller B."/>
            <person name="Klein P."/>
            <person name="Kresovich S."/>
            <person name="McCann M.C."/>
            <person name="Ming R."/>
            <person name="Peterson D.G."/>
            <person name="Mehboob-ur-Rahman"/>
            <person name="Ware D."/>
            <person name="Westhoff P."/>
            <person name="Mayer K.F."/>
            <person name="Messing J."/>
            <person name="Rokhsar D.S."/>
        </authorList>
    </citation>
    <scope>NUCLEOTIDE SEQUENCE [LARGE SCALE GENOMIC DNA]</scope>
    <source>
        <strain evidence="2">cv. BTx623</strain>
    </source>
</reference>
<dbReference type="Gramene" id="KXG34368">
    <property type="protein sequence ID" value="KXG34368"/>
    <property type="gene ID" value="SORBI_3002G028800"/>
</dbReference>
<evidence type="ECO:0000313" key="1">
    <source>
        <dbReference type="EMBL" id="KXG34368.1"/>
    </source>
</evidence>
<accession>A0A1B6Q8W6</accession>
<gene>
    <name evidence="1" type="ORF">SORBI_3002G028800</name>
</gene>
<dbReference type="Proteomes" id="UP000000768">
    <property type="component" value="Chromosome 2"/>
</dbReference>
<keyword evidence="2" id="KW-1185">Reference proteome</keyword>
<evidence type="ECO:0000313" key="2">
    <source>
        <dbReference type="Proteomes" id="UP000000768"/>
    </source>
</evidence>
<dbReference type="EMBL" id="CM000761">
    <property type="protein sequence ID" value="KXG34368.1"/>
    <property type="molecule type" value="Genomic_DNA"/>
</dbReference>
<protein>
    <submittedName>
        <fullName evidence="1">Uncharacterized protein</fullName>
    </submittedName>
</protein>